<protein>
    <submittedName>
        <fullName evidence="2">Uncharacterized protein</fullName>
    </submittedName>
</protein>
<keyword evidence="3" id="KW-1185">Reference proteome</keyword>
<dbReference type="EnsemblMetazoa" id="GPPI028484-RA">
    <property type="protein sequence ID" value="GPPI028484-PA"/>
    <property type="gene ID" value="GPPI028484"/>
</dbReference>
<keyword evidence="1" id="KW-0732">Signal</keyword>
<evidence type="ECO:0000313" key="3">
    <source>
        <dbReference type="Proteomes" id="UP000092460"/>
    </source>
</evidence>
<organism evidence="2 3">
    <name type="scientific">Glossina palpalis gambiensis</name>
    <dbReference type="NCBI Taxonomy" id="67801"/>
    <lineage>
        <taxon>Eukaryota</taxon>
        <taxon>Metazoa</taxon>
        <taxon>Ecdysozoa</taxon>
        <taxon>Arthropoda</taxon>
        <taxon>Hexapoda</taxon>
        <taxon>Insecta</taxon>
        <taxon>Pterygota</taxon>
        <taxon>Neoptera</taxon>
        <taxon>Endopterygota</taxon>
        <taxon>Diptera</taxon>
        <taxon>Brachycera</taxon>
        <taxon>Muscomorpha</taxon>
        <taxon>Hippoboscoidea</taxon>
        <taxon>Glossinidae</taxon>
        <taxon>Glossina</taxon>
    </lineage>
</organism>
<proteinExistence type="predicted"/>
<sequence length="302" mass="32234">MKTCASFSVSLSILVPVCVPITGGALAFALTNKCGLGQGNTAYTFRLTKNYNTPVVICDQINSFSYINQKMSDHKESSGLQKKNLLIGVEAPVGGGPGTLKLFNGCPLLLLSMVDTPPLLIALEALTMPTAAPPPPADPGPLALFGYLIMLFLDNCRSRGMSNQGRERSAISAASHNTADFINSGLYLETTIEELDIVIALKPTGTSNGVDLQLFFLFAQSNVLVTYTVYETTSSEFFMGADQLMVTNRGFIICAARFLGGPGKRFISAALAFAEDFVAVLLSTLVPASMPEFSRCSKSIDE</sequence>
<reference evidence="3" key="1">
    <citation type="submission" date="2015-01" db="EMBL/GenBank/DDBJ databases">
        <authorList>
            <person name="Aksoy S."/>
            <person name="Warren W."/>
            <person name="Wilson R.K."/>
        </authorList>
    </citation>
    <scope>NUCLEOTIDE SEQUENCE [LARGE SCALE GENOMIC DNA]</scope>
    <source>
        <strain evidence="3">IAEA</strain>
    </source>
</reference>
<reference evidence="2" key="2">
    <citation type="submission" date="2020-05" db="UniProtKB">
        <authorList>
            <consortium name="EnsemblMetazoa"/>
        </authorList>
    </citation>
    <scope>IDENTIFICATION</scope>
    <source>
        <strain evidence="2">IAEA</strain>
    </source>
</reference>
<dbReference type="EMBL" id="JXJN01013542">
    <property type="status" value="NOT_ANNOTATED_CDS"/>
    <property type="molecule type" value="Genomic_DNA"/>
</dbReference>
<dbReference type="VEuPathDB" id="VectorBase:GPPI028484"/>
<dbReference type="AlphaFoldDB" id="A0A1B0BFL2"/>
<dbReference type="Proteomes" id="UP000092460">
    <property type="component" value="Unassembled WGS sequence"/>
</dbReference>
<dbReference type="EMBL" id="JXJN01013544">
    <property type="status" value="NOT_ANNOTATED_CDS"/>
    <property type="molecule type" value="Genomic_DNA"/>
</dbReference>
<feature type="chain" id="PRO_5008404903" evidence="1">
    <location>
        <begin position="28"/>
        <end position="302"/>
    </location>
</feature>
<feature type="signal peptide" evidence="1">
    <location>
        <begin position="1"/>
        <end position="27"/>
    </location>
</feature>
<evidence type="ECO:0000256" key="1">
    <source>
        <dbReference type="SAM" id="SignalP"/>
    </source>
</evidence>
<accession>A0A1B0BFL2</accession>
<name>A0A1B0BFL2_9MUSC</name>
<dbReference type="EMBL" id="JXJN01013543">
    <property type="status" value="NOT_ANNOTATED_CDS"/>
    <property type="molecule type" value="Genomic_DNA"/>
</dbReference>
<evidence type="ECO:0000313" key="2">
    <source>
        <dbReference type="EnsemblMetazoa" id="GPPI028484-PA"/>
    </source>
</evidence>